<evidence type="ECO:0000313" key="2">
    <source>
        <dbReference type="EMBL" id="JAH45019.1"/>
    </source>
</evidence>
<keyword evidence="1" id="KW-0732">Signal</keyword>
<evidence type="ECO:0000256" key="1">
    <source>
        <dbReference type="SAM" id="SignalP"/>
    </source>
</evidence>
<name>A0A0E9SUH5_ANGAN</name>
<dbReference type="AlphaFoldDB" id="A0A0E9SUH5"/>
<organism evidence="2">
    <name type="scientific">Anguilla anguilla</name>
    <name type="common">European freshwater eel</name>
    <name type="synonym">Muraena anguilla</name>
    <dbReference type="NCBI Taxonomy" id="7936"/>
    <lineage>
        <taxon>Eukaryota</taxon>
        <taxon>Metazoa</taxon>
        <taxon>Chordata</taxon>
        <taxon>Craniata</taxon>
        <taxon>Vertebrata</taxon>
        <taxon>Euteleostomi</taxon>
        <taxon>Actinopterygii</taxon>
        <taxon>Neopterygii</taxon>
        <taxon>Teleostei</taxon>
        <taxon>Anguilliformes</taxon>
        <taxon>Anguillidae</taxon>
        <taxon>Anguilla</taxon>
    </lineage>
</organism>
<accession>A0A0E9SUH5</accession>
<reference evidence="2" key="2">
    <citation type="journal article" date="2015" name="Fish Shellfish Immunol.">
        <title>Early steps in the European eel (Anguilla anguilla)-Vibrio vulnificus interaction in the gills: Role of the RtxA13 toxin.</title>
        <authorList>
            <person name="Callol A."/>
            <person name="Pajuelo D."/>
            <person name="Ebbesson L."/>
            <person name="Teles M."/>
            <person name="MacKenzie S."/>
            <person name="Amaro C."/>
        </authorList>
    </citation>
    <scope>NUCLEOTIDE SEQUENCE</scope>
</reference>
<protein>
    <submittedName>
        <fullName evidence="2">Uncharacterized protein</fullName>
    </submittedName>
</protein>
<dbReference type="EMBL" id="GBXM01063558">
    <property type="protein sequence ID" value="JAH45019.1"/>
    <property type="molecule type" value="Transcribed_RNA"/>
</dbReference>
<feature type="chain" id="PRO_5002432657" evidence="1">
    <location>
        <begin position="19"/>
        <end position="69"/>
    </location>
</feature>
<feature type="signal peptide" evidence="1">
    <location>
        <begin position="1"/>
        <end position="18"/>
    </location>
</feature>
<proteinExistence type="predicted"/>
<sequence length="69" mass="7821">MVLILIFLICRLFSILECSTNGLLSLIYSIKSEKLILYYGLLAVLFLHCHSEAEILKTGLEFLNFIVGL</sequence>
<reference evidence="2" key="1">
    <citation type="submission" date="2014-11" db="EMBL/GenBank/DDBJ databases">
        <authorList>
            <person name="Amaro Gonzalez C."/>
        </authorList>
    </citation>
    <scope>NUCLEOTIDE SEQUENCE</scope>
</reference>